<proteinExistence type="predicted"/>
<dbReference type="InterPro" id="IPR008972">
    <property type="entry name" value="Cupredoxin"/>
</dbReference>
<dbReference type="InterPro" id="IPR003245">
    <property type="entry name" value="Phytocyanin_dom"/>
</dbReference>
<dbReference type="GO" id="GO:0009055">
    <property type="term" value="F:electron transfer activity"/>
    <property type="evidence" value="ECO:0007669"/>
    <property type="project" value="InterPro"/>
</dbReference>
<dbReference type="EMBL" id="QGNW01000019">
    <property type="protein sequence ID" value="RVX15281.1"/>
    <property type="molecule type" value="Genomic_DNA"/>
</dbReference>
<organism evidence="3 4">
    <name type="scientific">Vitis vinifera</name>
    <name type="common">Grape</name>
    <dbReference type="NCBI Taxonomy" id="29760"/>
    <lineage>
        <taxon>Eukaryota</taxon>
        <taxon>Viridiplantae</taxon>
        <taxon>Streptophyta</taxon>
        <taxon>Embryophyta</taxon>
        <taxon>Tracheophyta</taxon>
        <taxon>Spermatophyta</taxon>
        <taxon>Magnoliopsida</taxon>
        <taxon>eudicotyledons</taxon>
        <taxon>Gunneridae</taxon>
        <taxon>Pentapetalae</taxon>
        <taxon>rosids</taxon>
        <taxon>Vitales</taxon>
        <taxon>Vitaceae</taxon>
        <taxon>Viteae</taxon>
        <taxon>Vitis</taxon>
    </lineage>
</organism>
<dbReference type="PROSITE" id="PS51485">
    <property type="entry name" value="PHYTOCYANIN"/>
    <property type="match status" value="1"/>
</dbReference>
<dbReference type="EMBL" id="QGNW01001197">
    <property type="protein sequence ID" value="RVW50485.1"/>
    <property type="molecule type" value="Genomic_DNA"/>
</dbReference>
<protein>
    <recommendedName>
        <fullName evidence="1">Phytocyanin domain-containing protein</fullName>
    </recommendedName>
</protein>
<dbReference type="PANTHER" id="PTHR34052:SF2">
    <property type="entry name" value="PLASTOCYANIN-LIKE DOMAIN PROTEIN"/>
    <property type="match status" value="1"/>
</dbReference>
<reference evidence="3 4" key="1">
    <citation type="journal article" date="2018" name="PLoS Genet.">
        <title>Population sequencing reveals clonal diversity and ancestral inbreeding in the grapevine cultivar Chardonnay.</title>
        <authorList>
            <person name="Roach M.J."/>
            <person name="Johnson D.L."/>
            <person name="Bohlmann J."/>
            <person name="van Vuuren H.J."/>
            <person name="Jones S.J."/>
            <person name="Pretorius I.S."/>
            <person name="Schmidt S.A."/>
            <person name="Borneman A.R."/>
        </authorList>
    </citation>
    <scope>NUCLEOTIDE SEQUENCE [LARGE SCALE GENOMIC DNA]</scope>
    <source>
        <strain evidence="4">cv. Chardonnay</strain>
        <strain evidence="3">I10V1</strain>
        <tissue evidence="3">Leaf</tissue>
    </source>
</reference>
<sequence>MHTPVWRVVELEDIYPFAFRNCERLIPAKKMKMGTCFAAPGLILLLTACMVAVSEADTIVVGGSDHWHYGFNYTYWSIQHGPFHINDKLVFKYNPPSKNNPRHSVYLLPNLWSFVTCDFSQAKLLANPQQGGGKGFVFELTNWRPHYFASGEEHGSQCVNGHMKFFAVPLPHLGK</sequence>
<dbReference type="SUPFAM" id="SSF49503">
    <property type="entry name" value="Cupredoxins"/>
    <property type="match status" value="1"/>
</dbReference>
<gene>
    <name evidence="3" type="ORF">CK203_007736</name>
    <name evidence="2" type="ORF">CK203_086823</name>
</gene>
<dbReference type="PANTHER" id="PTHR34052">
    <property type="entry name" value="GLYCINE-RICH PROTEIN-LIKE"/>
    <property type="match status" value="1"/>
</dbReference>
<dbReference type="AlphaFoldDB" id="A0A438K262"/>
<evidence type="ECO:0000259" key="1">
    <source>
        <dbReference type="PROSITE" id="PS51485"/>
    </source>
</evidence>
<dbReference type="Gene3D" id="2.60.40.420">
    <property type="entry name" value="Cupredoxins - blue copper proteins"/>
    <property type="match status" value="1"/>
</dbReference>
<comment type="caution">
    <text evidence="3">The sequence shown here is derived from an EMBL/GenBank/DDBJ whole genome shotgun (WGS) entry which is preliminary data.</text>
</comment>
<feature type="domain" description="Phytocyanin" evidence="1">
    <location>
        <begin position="57"/>
        <end position="171"/>
    </location>
</feature>
<accession>A0A438K262</accession>
<dbReference type="Proteomes" id="UP000288805">
    <property type="component" value="Unassembled WGS sequence"/>
</dbReference>
<name>A0A438K262_VITVI</name>
<evidence type="ECO:0000313" key="2">
    <source>
        <dbReference type="EMBL" id="RVW50485.1"/>
    </source>
</evidence>
<evidence type="ECO:0000313" key="3">
    <source>
        <dbReference type="EMBL" id="RVX15281.1"/>
    </source>
</evidence>
<evidence type="ECO:0000313" key="4">
    <source>
        <dbReference type="Proteomes" id="UP000288805"/>
    </source>
</evidence>